<dbReference type="RefSeq" id="WP_161814453.1">
    <property type="nucleotide sequence ID" value="NZ_BLJN01000005.1"/>
</dbReference>
<keyword evidence="13" id="KW-1185">Reference proteome</keyword>
<protein>
    <submittedName>
        <fullName evidence="12">Multidrug resistance protein</fullName>
    </submittedName>
</protein>
<comment type="caution">
    <text evidence="12">The sequence shown here is derived from an EMBL/GenBank/DDBJ whole genome shotgun (WGS) entry which is preliminary data.</text>
</comment>
<comment type="subcellular location">
    <subcellularLocation>
        <location evidence="10">Cell outer membrane</location>
        <topology evidence="10">Lipid-anchor</topology>
    </subcellularLocation>
    <subcellularLocation>
        <location evidence="1">Membrane</location>
    </subcellularLocation>
</comment>
<keyword evidence="6 10" id="KW-0472">Membrane</keyword>
<dbReference type="EMBL" id="BLJN01000005">
    <property type="protein sequence ID" value="GFE82809.1"/>
    <property type="molecule type" value="Genomic_DNA"/>
</dbReference>
<feature type="signal peptide" evidence="10">
    <location>
        <begin position="1"/>
        <end position="17"/>
    </location>
</feature>
<gene>
    <name evidence="12" type="ORF">GCM10011487_48090</name>
</gene>
<dbReference type="Gene3D" id="2.20.200.10">
    <property type="entry name" value="Outer membrane efflux proteins (OEP)"/>
    <property type="match status" value="1"/>
</dbReference>
<keyword evidence="4 10" id="KW-0812">Transmembrane</keyword>
<dbReference type="SUPFAM" id="SSF56954">
    <property type="entry name" value="Outer membrane efflux proteins (OEP)"/>
    <property type="match status" value="1"/>
</dbReference>
<keyword evidence="8 10" id="KW-0449">Lipoprotein</keyword>
<evidence type="ECO:0000256" key="4">
    <source>
        <dbReference type="ARBA" id="ARBA00022692"/>
    </source>
</evidence>
<feature type="chain" id="PRO_5033097154" evidence="10">
    <location>
        <begin position="18"/>
        <end position="470"/>
    </location>
</feature>
<proteinExistence type="inferred from homology"/>
<dbReference type="InterPro" id="IPR010131">
    <property type="entry name" value="MdtP/NodT-like"/>
</dbReference>
<accession>A0A829YI04</accession>
<evidence type="ECO:0000256" key="5">
    <source>
        <dbReference type="ARBA" id="ARBA00022729"/>
    </source>
</evidence>
<dbReference type="PROSITE" id="PS51257">
    <property type="entry name" value="PROKAR_LIPOPROTEIN"/>
    <property type="match status" value="1"/>
</dbReference>
<sequence>MIRAVAAACTLALAACAIVPDVGPKRAPKSVDDYAIQRTIADSNGEWPSDAWWRAFNDAQLTALIDEGLQAAPSIALANARLLKADALLEQTRAVRFPNVSAGVALAESRPSYNTGLPTPPALHGWNDTARLSLDAAYEIDFWGKNRAAIAAAVGDVQAARAELGATRLLLSAAIAAEYAELNALQKDRAALERTLQVREQTLALVQRRFQFGYDSEADLRQAEAGPPTLRAQLVAADERISISRLRLAALIGSGPDRALQFETATVTRIQGLETPATLPAELLEHRPDVAAARRRAESAADRIDVALAQFKPSVNLLALLGRQSLGIDDVFADGSGFGSIGALISMPVFDGGRRAGNYRAAHADYDAALAVYEATLVQALQEIAAAMLQHQAVDARLIEDQAALAANTRALELARARFTAGAADLQSVLLAEDRLLASERAVAADESRRIFLQVALIRALGGGWTPPVP</sequence>
<keyword evidence="7 10" id="KW-0564">Palmitate</keyword>
<keyword evidence="11" id="KW-0175">Coiled coil</keyword>
<comment type="similarity">
    <text evidence="2 10">Belongs to the outer membrane factor (OMF) (TC 1.B.17) family.</text>
</comment>
<dbReference type="PANTHER" id="PTHR30203:SF20">
    <property type="entry name" value="MULTIDRUG RESISTANCE OUTER MEMBRANE PROTEIN MDTP-RELATED"/>
    <property type="match status" value="1"/>
</dbReference>
<organism evidence="12 13">
    <name type="scientific">Steroidobacter agaridevorans</name>
    <dbReference type="NCBI Taxonomy" id="2695856"/>
    <lineage>
        <taxon>Bacteria</taxon>
        <taxon>Pseudomonadati</taxon>
        <taxon>Pseudomonadota</taxon>
        <taxon>Gammaproteobacteria</taxon>
        <taxon>Steroidobacterales</taxon>
        <taxon>Steroidobacteraceae</taxon>
        <taxon>Steroidobacter</taxon>
    </lineage>
</organism>
<dbReference type="NCBIfam" id="TIGR01845">
    <property type="entry name" value="outer_NodT"/>
    <property type="match status" value="1"/>
</dbReference>
<dbReference type="Proteomes" id="UP000445000">
    <property type="component" value="Unassembled WGS sequence"/>
</dbReference>
<evidence type="ECO:0000256" key="9">
    <source>
        <dbReference type="ARBA" id="ARBA00037313"/>
    </source>
</evidence>
<dbReference type="GO" id="GO:0015562">
    <property type="term" value="F:efflux transmembrane transporter activity"/>
    <property type="evidence" value="ECO:0007669"/>
    <property type="project" value="InterPro"/>
</dbReference>
<dbReference type="Pfam" id="PF02321">
    <property type="entry name" value="OEP"/>
    <property type="match status" value="2"/>
</dbReference>
<keyword evidence="5 10" id="KW-0732">Signal</keyword>
<name>A0A829YI04_9GAMM</name>
<dbReference type="GO" id="GO:0009279">
    <property type="term" value="C:cell outer membrane"/>
    <property type="evidence" value="ECO:0007669"/>
    <property type="project" value="UniProtKB-SubCell"/>
</dbReference>
<evidence type="ECO:0000256" key="8">
    <source>
        <dbReference type="ARBA" id="ARBA00023288"/>
    </source>
</evidence>
<reference evidence="13" key="1">
    <citation type="submission" date="2020-01" db="EMBL/GenBank/DDBJ databases">
        <title>'Steroidobacter agaridevorans' sp. nov., agar-degrading bacteria isolated from rhizosphere soils.</title>
        <authorList>
            <person name="Ikenaga M."/>
            <person name="Kataoka M."/>
            <person name="Murouchi A."/>
            <person name="Katsuragi S."/>
            <person name="Sakai M."/>
        </authorList>
    </citation>
    <scope>NUCLEOTIDE SEQUENCE [LARGE SCALE GENOMIC DNA]</scope>
    <source>
        <strain evidence="13">YU21-B</strain>
    </source>
</reference>
<feature type="coiled-coil region" evidence="11">
    <location>
        <begin position="175"/>
        <end position="202"/>
    </location>
</feature>
<comment type="function">
    <text evidence="9">Could be involved in resistance to puromycin, acriflavine and tetraphenylarsonium chloride.</text>
</comment>
<evidence type="ECO:0000256" key="11">
    <source>
        <dbReference type="SAM" id="Coils"/>
    </source>
</evidence>
<evidence type="ECO:0000256" key="7">
    <source>
        <dbReference type="ARBA" id="ARBA00023139"/>
    </source>
</evidence>
<dbReference type="Gene3D" id="1.20.1600.10">
    <property type="entry name" value="Outer membrane efflux proteins (OEP)"/>
    <property type="match status" value="1"/>
</dbReference>
<dbReference type="AlphaFoldDB" id="A0A829YI04"/>
<keyword evidence="3 10" id="KW-1134">Transmembrane beta strand</keyword>
<dbReference type="InterPro" id="IPR003423">
    <property type="entry name" value="OMP_efflux"/>
</dbReference>
<dbReference type="PANTHER" id="PTHR30203">
    <property type="entry name" value="OUTER MEMBRANE CATION EFFLUX PROTEIN"/>
    <property type="match status" value="1"/>
</dbReference>
<evidence type="ECO:0000256" key="2">
    <source>
        <dbReference type="ARBA" id="ARBA00007613"/>
    </source>
</evidence>
<evidence type="ECO:0000256" key="3">
    <source>
        <dbReference type="ARBA" id="ARBA00022452"/>
    </source>
</evidence>
<evidence type="ECO:0000256" key="10">
    <source>
        <dbReference type="RuleBase" id="RU362097"/>
    </source>
</evidence>
<evidence type="ECO:0000313" key="13">
    <source>
        <dbReference type="Proteomes" id="UP000445000"/>
    </source>
</evidence>
<evidence type="ECO:0000256" key="6">
    <source>
        <dbReference type="ARBA" id="ARBA00023136"/>
    </source>
</evidence>
<evidence type="ECO:0000256" key="1">
    <source>
        <dbReference type="ARBA" id="ARBA00004370"/>
    </source>
</evidence>
<evidence type="ECO:0000313" key="12">
    <source>
        <dbReference type="EMBL" id="GFE82809.1"/>
    </source>
</evidence>